<dbReference type="STRING" id="436017.A4S9Q6"/>
<dbReference type="Gene3D" id="3.30.70.580">
    <property type="entry name" value="Pseudouridine synthase I, catalytic domain, N-terminal subdomain"/>
    <property type="match status" value="1"/>
</dbReference>
<keyword evidence="4" id="KW-0507">mRNA processing</keyword>
<name>A4S9Q6_OSTLU</name>
<dbReference type="EMBL" id="CP000597">
    <property type="protein sequence ID" value="ABP00424.1"/>
    <property type="molecule type" value="Genomic_DNA"/>
</dbReference>
<evidence type="ECO:0000313" key="13">
    <source>
        <dbReference type="Proteomes" id="UP000001568"/>
    </source>
</evidence>
<dbReference type="AlphaFoldDB" id="A4S9Q6"/>
<evidence type="ECO:0000256" key="8">
    <source>
        <dbReference type="ARBA" id="ARBA00036943"/>
    </source>
</evidence>
<keyword evidence="7" id="KW-0539">Nucleus</keyword>
<reference evidence="12 13" key="1">
    <citation type="journal article" date="2007" name="Proc. Natl. Acad. Sci. U.S.A.">
        <title>The tiny eukaryote Ostreococcus provides genomic insights into the paradox of plankton speciation.</title>
        <authorList>
            <person name="Palenik B."/>
            <person name="Grimwood J."/>
            <person name="Aerts A."/>
            <person name="Rouze P."/>
            <person name="Salamov A."/>
            <person name="Putnam N."/>
            <person name="Dupont C."/>
            <person name="Jorgensen R."/>
            <person name="Derelle E."/>
            <person name="Rombauts S."/>
            <person name="Zhou K."/>
            <person name="Otillar R."/>
            <person name="Merchant S.S."/>
            <person name="Podell S."/>
            <person name="Gaasterland T."/>
            <person name="Napoli C."/>
            <person name="Gendler K."/>
            <person name="Manuell A."/>
            <person name="Tai V."/>
            <person name="Vallon O."/>
            <person name="Piganeau G."/>
            <person name="Jancek S."/>
            <person name="Heijde M."/>
            <person name="Jabbari K."/>
            <person name="Bowler C."/>
            <person name="Lohr M."/>
            <person name="Robbens S."/>
            <person name="Werner G."/>
            <person name="Dubchak I."/>
            <person name="Pazour G.J."/>
            <person name="Ren Q."/>
            <person name="Paulsen I."/>
            <person name="Delwiche C."/>
            <person name="Schmutz J."/>
            <person name="Rokhsar D."/>
            <person name="Van de Peer Y."/>
            <person name="Moreau H."/>
            <person name="Grigoriev I.V."/>
        </authorList>
    </citation>
    <scope>NUCLEOTIDE SEQUENCE [LARGE SCALE GENOMIC DNA]</scope>
    <source>
        <strain evidence="12 13">CCE9901</strain>
    </source>
</reference>
<dbReference type="GO" id="GO:0009982">
    <property type="term" value="F:pseudouridine synthase activity"/>
    <property type="evidence" value="ECO:0007669"/>
    <property type="project" value="InterPro"/>
</dbReference>
<keyword evidence="13" id="KW-1185">Reference proteome</keyword>
<evidence type="ECO:0000256" key="4">
    <source>
        <dbReference type="ARBA" id="ARBA00022664"/>
    </source>
</evidence>
<evidence type="ECO:0000256" key="7">
    <source>
        <dbReference type="ARBA" id="ARBA00023242"/>
    </source>
</evidence>
<dbReference type="CDD" id="cd02568">
    <property type="entry name" value="PseudoU_synth_PUS1_PUS2"/>
    <property type="match status" value="1"/>
</dbReference>
<dbReference type="GO" id="GO:0006397">
    <property type="term" value="P:mRNA processing"/>
    <property type="evidence" value="ECO:0007669"/>
    <property type="project" value="UniProtKB-KW"/>
</dbReference>
<dbReference type="Gene3D" id="3.30.70.660">
    <property type="entry name" value="Pseudouridine synthase I, catalytic domain, C-terminal subdomain"/>
    <property type="match status" value="1"/>
</dbReference>
<comment type="similarity">
    <text evidence="3">Belongs to the tRNA pseudouridine synthase TruA family.</text>
</comment>
<feature type="non-terminal residue" evidence="12">
    <location>
        <position position="1"/>
    </location>
</feature>
<evidence type="ECO:0000256" key="5">
    <source>
        <dbReference type="ARBA" id="ARBA00022694"/>
    </source>
</evidence>
<proteinExistence type="inferred from homology"/>
<comment type="subcellular location">
    <subcellularLocation>
        <location evidence="2">Nucleus</location>
    </subcellularLocation>
</comment>
<accession>A4S9Q6</accession>
<evidence type="ECO:0000259" key="11">
    <source>
        <dbReference type="Pfam" id="PF01416"/>
    </source>
</evidence>
<dbReference type="eggNOG" id="KOG2553">
    <property type="taxonomic scope" value="Eukaryota"/>
</dbReference>
<evidence type="ECO:0000256" key="9">
    <source>
        <dbReference type="PIRSR" id="PIRSR641708-1"/>
    </source>
</evidence>
<dbReference type="PANTHER" id="PTHR11142:SF4">
    <property type="entry name" value="PSEUDOURIDYLATE SYNTHASE 1 HOMOLOG"/>
    <property type="match status" value="1"/>
</dbReference>
<dbReference type="GO" id="GO:0003723">
    <property type="term" value="F:RNA binding"/>
    <property type="evidence" value="ECO:0007669"/>
    <property type="project" value="InterPro"/>
</dbReference>
<dbReference type="GeneID" id="5006271"/>
<dbReference type="NCBIfam" id="TIGR00071">
    <property type="entry name" value="hisT_truA"/>
    <property type="match status" value="1"/>
</dbReference>
<dbReference type="OMA" id="FLCECIY"/>
<dbReference type="OrthoDB" id="10256309at2759"/>
<sequence>KKRKCAVTFAYVGAGYAGMQRNPGVRTIEGELEGAIARAGGISDANAGDFAKVQWTRAARTDKGVSAVGQVVALKMVLEPSGMVERINAALPERFEVFGIDRVTGGFNAKTMCDRRRYEYVIPTRAFDPNLGAEGAAEAFAFTEETRSRVDGVLKNYCGTHNFHNYTVKVKPTDAQAKRYIISFECSAPFEVEGEQFVRCQVVGQSFMLHQIRKLIGTMLAVVRGELTEDDQKFALLTHEFVPTPMAPELGLFLCECIYKAYNDKFGGVHENFELAKYSERSESFKQTHVYPHIAKQEREESTMQNWI</sequence>
<dbReference type="GO" id="GO:0031119">
    <property type="term" value="P:tRNA pseudouridine synthesis"/>
    <property type="evidence" value="ECO:0007669"/>
    <property type="project" value="InterPro"/>
</dbReference>
<dbReference type="HOGENOM" id="CLU_021971_3_0_1"/>
<feature type="active site" description="Nucleophile" evidence="9">
    <location>
        <position position="62"/>
    </location>
</feature>
<dbReference type="RefSeq" id="XP_001422107.1">
    <property type="nucleotide sequence ID" value="XM_001422070.1"/>
</dbReference>
<gene>
    <name evidence="12" type="ORF">OSTLU_2261</name>
</gene>
<feature type="domain" description="Pseudouridine synthase I TruA alpha/beta" evidence="11">
    <location>
        <begin position="155"/>
        <end position="259"/>
    </location>
</feature>
<organism evidence="12 13">
    <name type="scientific">Ostreococcus lucimarinus (strain CCE9901)</name>
    <dbReference type="NCBI Taxonomy" id="436017"/>
    <lineage>
        <taxon>Eukaryota</taxon>
        <taxon>Viridiplantae</taxon>
        <taxon>Chlorophyta</taxon>
        <taxon>Mamiellophyceae</taxon>
        <taxon>Mamiellales</taxon>
        <taxon>Bathycoccaceae</taxon>
        <taxon>Ostreococcus</taxon>
    </lineage>
</organism>
<dbReference type="InterPro" id="IPR020094">
    <property type="entry name" value="TruA/RsuA/RluB/E/F_N"/>
</dbReference>
<dbReference type="Gramene" id="ABP00424">
    <property type="protein sequence ID" value="ABP00424"/>
    <property type="gene ID" value="OSTLU_2261"/>
</dbReference>
<dbReference type="InterPro" id="IPR041708">
    <property type="entry name" value="PUS1/PUS2-like"/>
</dbReference>
<evidence type="ECO:0000256" key="10">
    <source>
        <dbReference type="PIRSR" id="PIRSR641708-2"/>
    </source>
</evidence>
<evidence type="ECO:0000256" key="6">
    <source>
        <dbReference type="ARBA" id="ARBA00023235"/>
    </source>
</evidence>
<dbReference type="InterPro" id="IPR020097">
    <property type="entry name" value="PsdUridine_synth_TruA_a/b_dom"/>
</dbReference>
<evidence type="ECO:0000256" key="1">
    <source>
        <dbReference type="ARBA" id="ARBA00001166"/>
    </source>
</evidence>
<dbReference type="Proteomes" id="UP000001568">
    <property type="component" value="Chromosome 17"/>
</dbReference>
<evidence type="ECO:0000256" key="2">
    <source>
        <dbReference type="ARBA" id="ARBA00004123"/>
    </source>
</evidence>
<dbReference type="GO" id="GO:0005634">
    <property type="term" value="C:nucleus"/>
    <property type="evidence" value="ECO:0007669"/>
    <property type="project" value="UniProtKB-SubCell"/>
</dbReference>
<protein>
    <recommendedName>
        <fullName evidence="11">Pseudouridine synthase I TruA alpha/beta domain-containing protein</fullName>
    </recommendedName>
</protein>
<dbReference type="FunFam" id="3.30.70.660:FF:000002">
    <property type="entry name" value="tRNA pseudouridine synthase"/>
    <property type="match status" value="1"/>
</dbReference>
<dbReference type="SUPFAM" id="SSF55120">
    <property type="entry name" value="Pseudouridine synthase"/>
    <property type="match status" value="1"/>
</dbReference>
<feature type="non-terminal residue" evidence="12">
    <location>
        <position position="308"/>
    </location>
</feature>
<feature type="binding site" evidence="10">
    <location>
        <position position="118"/>
    </location>
    <ligand>
        <name>substrate</name>
    </ligand>
</feature>
<dbReference type="PANTHER" id="PTHR11142">
    <property type="entry name" value="PSEUDOURIDYLATE SYNTHASE"/>
    <property type="match status" value="1"/>
</dbReference>
<comment type="catalytic activity">
    <reaction evidence="8">
        <text>a uridine in tRNA = a pseudouridine in tRNA</text>
        <dbReference type="Rhea" id="RHEA:54572"/>
        <dbReference type="Rhea" id="RHEA-COMP:13339"/>
        <dbReference type="Rhea" id="RHEA-COMP:13934"/>
        <dbReference type="ChEBI" id="CHEBI:65314"/>
        <dbReference type="ChEBI" id="CHEBI:65315"/>
    </reaction>
</comment>
<keyword evidence="6" id="KW-0413">Isomerase</keyword>
<dbReference type="InterPro" id="IPR020095">
    <property type="entry name" value="PsdUridine_synth_TruA_C"/>
</dbReference>
<comment type="catalytic activity">
    <reaction evidence="1">
        <text>a uridine in mRNA = a pseudouridine in mRNA</text>
        <dbReference type="Rhea" id="RHEA:56644"/>
        <dbReference type="Rhea" id="RHEA-COMP:14658"/>
        <dbReference type="Rhea" id="RHEA-COMP:14659"/>
        <dbReference type="ChEBI" id="CHEBI:65314"/>
        <dbReference type="ChEBI" id="CHEBI:65315"/>
    </reaction>
</comment>
<dbReference type="InterPro" id="IPR020103">
    <property type="entry name" value="PsdUridine_synth_cat_dom_sf"/>
</dbReference>
<evidence type="ECO:0000313" key="12">
    <source>
        <dbReference type="EMBL" id="ABP00424.1"/>
    </source>
</evidence>
<keyword evidence="5" id="KW-0819">tRNA processing</keyword>
<dbReference type="GO" id="GO:1990481">
    <property type="term" value="P:mRNA pseudouridine synthesis"/>
    <property type="evidence" value="ECO:0007669"/>
    <property type="project" value="TreeGrafter"/>
</dbReference>
<dbReference type="KEGG" id="olu:OSTLU_2261"/>
<dbReference type="Pfam" id="PF01416">
    <property type="entry name" value="PseudoU_synth_1"/>
    <property type="match status" value="1"/>
</dbReference>
<dbReference type="InterPro" id="IPR001406">
    <property type="entry name" value="PsdUridine_synth_TruA"/>
</dbReference>
<dbReference type="FunFam" id="3.30.70.580:FF:000002">
    <property type="entry name" value="tRNA pseudouridine synthase"/>
    <property type="match status" value="1"/>
</dbReference>
<evidence type="ECO:0000256" key="3">
    <source>
        <dbReference type="ARBA" id="ARBA00009375"/>
    </source>
</evidence>